<evidence type="ECO:0000259" key="9">
    <source>
        <dbReference type="Pfam" id="PF13231"/>
    </source>
</evidence>
<keyword evidence="2" id="KW-1003">Cell membrane</keyword>
<keyword evidence="11" id="KW-1185">Reference proteome</keyword>
<keyword evidence="6 8" id="KW-1133">Transmembrane helix</keyword>
<dbReference type="GO" id="GO:0016787">
    <property type="term" value="F:hydrolase activity"/>
    <property type="evidence" value="ECO:0007669"/>
    <property type="project" value="UniProtKB-KW"/>
</dbReference>
<feature type="transmembrane region" description="Helical" evidence="8">
    <location>
        <begin position="164"/>
        <end position="189"/>
    </location>
</feature>
<evidence type="ECO:0000256" key="1">
    <source>
        <dbReference type="ARBA" id="ARBA00004651"/>
    </source>
</evidence>
<protein>
    <submittedName>
        <fullName evidence="10">Glycoside hydrolase</fullName>
    </submittedName>
</protein>
<feature type="transmembrane region" description="Helical" evidence="8">
    <location>
        <begin position="135"/>
        <end position="152"/>
    </location>
</feature>
<reference evidence="11" key="1">
    <citation type="journal article" date="2019" name="Int. J. Syst. Evol. Microbiol.">
        <title>The Global Catalogue of Microorganisms (GCM) 10K type strain sequencing project: providing services to taxonomists for standard genome sequencing and annotation.</title>
        <authorList>
            <consortium name="The Broad Institute Genomics Platform"/>
            <consortium name="The Broad Institute Genome Sequencing Center for Infectious Disease"/>
            <person name="Wu L."/>
            <person name="Ma J."/>
        </authorList>
    </citation>
    <scope>NUCLEOTIDE SEQUENCE [LARGE SCALE GENOMIC DNA]</scope>
    <source>
        <strain evidence="11">NBRC 105857</strain>
    </source>
</reference>
<feature type="transmembrane region" description="Helical" evidence="8">
    <location>
        <begin position="323"/>
        <end position="343"/>
    </location>
</feature>
<feature type="transmembrane region" description="Helical" evidence="8">
    <location>
        <begin position="273"/>
        <end position="290"/>
    </location>
</feature>
<evidence type="ECO:0000256" key="2">
    <source>
        <dbReference type="ARBA" id="ARBA00022475"/>
    </source>
</evidence>
<sequence length="522" mass="58957">MNSNEVRASIQVGQARRIFWFVVLVTGLVKLCMARYFPITGDEAFFDQWANFPGWGYYDHPPMIGWWLWILHHFGDGPVVIRSATVALTTIISFGVVYLAKRLMPMHDEAKAWLAGAVYLSLPVSWYGVFVTTDTPLIFFTGVSIAFYVIAIRRESAPTMFLSGVFLGLAFLSKYFAVLLGLAFGIHLLFHRKRFQYIGLLLLGVLPLAAINVIYNATHCWNNIMFNLVNRNEDAALGWHNLALFLVMMIYLISPWATWRLIRNAGGWRSHRALSATFLIPMGLFLLLSLEKTIGLHWVLGFLPVAFVMLAACTPAHTLKKLIGFNALLGIPHLLFFGALMFANPAIWPKPGFREDVRFHRYTDEIVVGLTEDMPAGAVLTTMAYSPAALLSYHYGHYVPVFGPGKYHARNDDVFVDWRTMAGKAIRIVSKGEPIDPAVYQNYLSHVRVSEKTIAEVPFYIVDGDDFNYEAFRNVVLREAAEKYYQIPKPLPVFACPFGERYGFEKECRVGDMGVLKGILGR</sequence>
<evidence type="ECO:0000313" key="10">
    <source>
        <dbReference type="EMBL" id="GLR27148.1"/>
    </source>
</evidence>
<gene>
    <name evidence="10" type="ORF">GCM10007875_22390</name>
</gene>
<keyword evidence="4" id="KW-0808">Transferase</keyword>
<dbReference type="InterPro" id="IPR050297">
    <property type="entry name" value="LipidA_mod_glycosyltrf_83"/>
</dbReference>
<feature type="transmembrane region" description="Helical" evidence="8">
    <location>
        <begin position="195"/>
        <end position="215"/>
    </location>
</feature>
<keyword evidence="3" id="KW-0328">Glycosyltransferase</keyword>
<name>A0ABQ5YW66_9BURK</name>
<feature type="domain" description="Glycosyltransferase RgtA/B/C/D-like" evidence="9">
    <location>
        <begin position="59"/>
        <end position="211"/>
    </location>
</feature>
<dbReference type="PANTHER" id="PTHR33908:SF11">
    <property type="entry name" value="MEMBRANE PROTEIN"/>
    <property type="match status" value="1"/>
</dbReference>
<dbReference type="PANTHER" id="PTHR33908">
    <property type="entry name" value="MANNOSYLTRANSFERASE YKCB-RELATED"/>
    <property type="match status" value="1"/>
</dbReference>
<keyword evidence="7 8" id="KW-0472">Membrane</keyword>
<comment type="subcellular location">
    <subcellularLocation>
        <location evidence="1">Cell membrane</location>
        <topology evidence="1">Multi-pass membrane protein</topology>
    </subcellularLocation>
</comment>
<accession>A0ABQ5YW66</accession>
<proteinExistence type="predicted"/>
<keyword evidence="10" id="KW-0378">Hydrolase</keyword>
<evidence type="ECO:0000313" key="11">
    <source>
        <dbReference type="Proteomes" id="UP001156664"/>
    </source>
</evidence>
<feature type="transmembrane region" description="Helical" evidence="8">
    <location>
        <begin position="236"/>
        <end position="253"/>
    </location>
</feature>
<evidence type="ECO:0000256" key="5">
    <source>
        <dbReference type="ARBA" id="ARBA00022692"/>
    </source>
</evidence>
<dbReference type="RefSeq" id="WP_284281879.1">
    <property type="nucleotide sequence ID" value="NZ_BSOJ01000028.1"/>
</dbReference>
<evidence type="ECO:0000256" key="8">
    <source>
        <dbReference type="SAM" id="Phobius"/>
    </source>
</evidence>
<evidence type="ECO:0000256" key="6">
    <source>
        <dbReference type="ARBA" id="ARBA00022989"/>
    </source>
</evidence>
<organism evidence="10 11">
    <name type="scientific">Limnobacter litoralis</name>
    <dbReference type="NCBI Taxonomy" id="481366"/>
    <lineage>
        <taxon>Bacteria</taxon>
        <taxon>Pseudomonadati</taxon>
        <taxon>Pseudomonadota</taxon>
        <taxon>Betaproteobacteria</taxon>
        <taxon>Burkholderiales</taxon>
        <taxon>Burkholderiaceae</taxon>
        <taxon>Limnobacter</taxon>
    </lineage>
</organism>
<feature type="transmembrane region" description="Helical" evidence="8">
    <location>
        <begin position="112"/>
        <end position="129"/>
    </location>
</feature>
<keyword evidence="5 8" id="KW-0812">Transmembrane</keyword>
<evidence type="ECO:0000256" key="4">
    <source>
        <dbReference type="ARBA" id="ARBA00022679"/>
    </source>
</evidence>
<feature type="transmembrane region" description="Helical" evidence="8">
    <location>
        <begin position="79"/>
        <end position="100"/>
    </location>
</feature>
<feature type="transmembrane region" description="Helical" evidence="8">
    <location>
        <begin position="18"/>
        <end position="37"/>
    </location>
</feature>
<feature type="transmembrane region" description="Helical" evidence="8">
    <location>
        <begin position="297"/>
        <end position="317"/>
    </location>
</feature>
<dbReference type="InterPro" id="IPR038731">
    <property type="entry name" value="RgtA/B/C-like"/>
</dbReference>
<dbReference type="EMBL" id="BSOJ01000028">
    <property type="protein sequence ID" value="GLR27148.1"/>
    <property type="molecule type" value="Genomic_DNA"/>
</dbReference>
<dbReference type="Pfam" id="PF13231">
    <property type="entry name" value="PMT_2"/>
    <property type="match status" value="1"/>
</dbReference>
<comment type="caution">
    <text evidence="10">The sequence shown here is derived from an EMBL/GenBank/DDBJ whole genome shotgun (WGS) entry which is preliminary data.</text>
</comment>
<dbReference type="Proteomes" id="UP001156664">
    <property type="component" value="Unassembled WGS sequence"/>
</dbReference>
<evidence type="ECO:0000256" key="7">
    <source>
        <dbReference type="ARBA" id="ARBA00023136"/>
    </source>
</evidence>
<evidence type="ECO:0000256" key="3">
    <source>
        <dbReference type="ARBA" id="ARBA00022676"/>
    </source>
</evidence>